<sequence>MPSDTLKRTLRDPVVLLALGLLAVLAVLVLVPVAGLVSSTLRPEGLDAWRDVLTGRLAPALLHEPLLNSLLVGAVTAIGAVVIGGGLAWVVVMTDVPLRRTITFLASVPFALPSFALALAWESVFRNDLVGGRVGLLTDLGLTVPDWLAWGPVPVSATLIAHYYSLSFLLTAAALATVNSELVEAAELTGASRLRVARSIALPVVLPAVISGALLAFAEGVSNFAAPAVLGLPVRFHTLSTRAYGAITTGQTERGYVLSVVLVVVAAIVLLVSTRLAGRRKSFATITGKGARRKRVRLGAARLPVTAAVLLLVALTSIVPGLLLLTSSLLERTGSFTSGFTTHFWTGASDPSMAQGMAGILRNPQIVSAFWTTLALGLSVAVAASVLGLLLGYVMTRLRPADPLQAGLGKGLALLSYLPFLVPGVALGAAFIAQFGRPIGPLPALYGTFAILVIAGVAATLPFASQAGRSAVGQISPDVEEAATTAGAGLGRRLFSIVLPLSSRGLLAGGVLVFVNIVRDLSLLVLLVTPATPLLSVLTYRYASEGFTQFANAVTVVIVVISLAATLFARRLEGASQPWLEER</sequence>
<feature type="transmembrane region" description="Helical" evidence="8">
    <location>
        <begin position="299"/>
        <end position="325"/>
    </location>
</feature>
<dbReference type="GO" id="GO:0055085">
    <property type="term" value="P:transmembrane transport"/>
    <property type="evidence" value="ECO:0007669"/>
    <property type="project" value="InterPro"/>
</dbReference>
<accession>A0A9X1NCK3</accession>
<dbReference type="AlphaFoldDB" id="A0A9X1NCK3"/>
<evidence type="ECO:0000256" key="7">
    <source>
        <dbReference type="ARBA" id="ARBA00023136"/>
    </source>
</evidence>
<organism evidence="10 11">
    <name type="scientific">Kineosporia babensis</name>
    <dbReference type="NCBI Taxonomy" id="499548"/>
    <lineage>
        <taxon>Bacteria</taxon>
        <taxon>Bacillati</taxon>
        <taxon>Actinomycetota</taxon>
        <taxon>Actinomycetes</taxon>
        <taxon>Kineosporiales</taxon>
        <taxon>Kineosporiaceae</taxon>
        <taxon>Kineosporia</taxon>
    </lineage>
</organism>
<evidence type="ECO:0000256" key="2">
    <source>
        <dbReference type="ARBA" id="ARBA00022448"/>
    </source>
</evidence>
<evidence type="ECO:0000256" key="8">
    <source>
        <dbReference type="RuleBase" id="RU363032"/>
    </source>
</evidence>
<evidence type="ECO:0000256" key="3">
    <source>
        <dbReference type="ARBA" id="ARBA00022475"/>
    </source>
</evidence>
<keyword evidence="11" id="KW-1185">Reference proteome</keyword>
<feature type="transmembrane region" description="Helical" evidence="8">
    <location>
        <begin position="521"/>
        <end position="543"/>
    </location>
</feature>
<keyword evidence="2 8" id="KW-0813">Transport</keyword>
<keyword evidence="4" id="KW-0997">Cell inner membrane</keyword>
<feature type="transmembrane region" description="Helical" evidence="8">
    <location>
        <begin position="70"/>
        <end position="92"/>
    </location>
</feature>
<feature type="domain" description="ABC transmembrane type-1" evidence="9">
    <location>
        <begin position="66"/>
        <end position="273"/>
    </location>
</feature>
<feature type="transmembrane region" description="Helical" evidence="8">
    <location>
        <begin position="256"/>
        <end position="278"/>
    </location>
</feature>
<dbReference type="EMBL" id="JAJOMB010000004">
    <property type="protein sequence ID" value="MCD5311220.1"/>
    <property type="molecule type" value="Genomic_DNA"/>
</dbReference>
<dbReference type="Proteomes" id="UP001138997">
    <property type="component" value="Unassembled WGS sequence"/>
</dbReference>
<dbReference type="CDD" id="cd06261">
    <property type="entry name" value="TM_PBP2"/>
    <property type="match status" value="2"/>
</dbReference>
<evidence type="ECO:0000256" key="4">
    <source>
        <dbReference type="ARBA" id="ARBA00022519"/>
    </source>
</evidence>
<dbReference type="InterPro" id="IPR035906">
    <property type="entry name" value="MetI-like_sf"/>
</dbReference>
<dbReference type="Pfam" id="PF00528">
    <property type="entry name" value="BPD_transp_1"/>
    <property type="match status" value="2"/>
</dbReference>
<keyword evidence="7 8" id="KW-0472">Membrane</keyword>
<comment type="subcellular location">
    <subcellularLocation>
        <location evidence="1">Cell inner membrane</location>
        <topology evidence="1">Multi-pass membrane protein</topology>
    </subcellularLocation>
    <subcellularLocation>
        <location evidence="8">Cell membrane</location>
        <topology evidence="8">Multi-pass membrane protein</topology>
    </subcellularLocation>
</comment>
<evidence type="ECO:0000313" key="10">
    <source>
        <dbReference type="EMBL" id="MCD5311220.1"/>
    </source>
</evidence>
<comment type="similarity">
    <text evidence="8">Belongs to the binding-protein-dependent transport system permease family.</text>
</comment>
<dbReference type="GO" id="GO:0005886">
    <property type="term" value="C:plasma membrane"/>
    <property type="evidence" value="ECO:0007669"/>
    <property type="project" value="UniProtKB-SubCell"/>
</dbReference>
<feature type="transmembrane region" description="Helical" evidence="8">
    <location>
        <begin position="160"/>
        <end position="178"/>
    </location>
</feature>
<gene>
    <name evidence="10" type="ORF">LR394_09945</name>
</gene>
<evidence type="ECO:0000256" key="1">
    <source>
        <dbReference type="ARBA" id="ARBA00004429"/>
    </source>
</evidence>
<keyword evidence="3" id="KW-1003">Cell membrane</keyword>
<evidence type="ECO:0000313" key="11">
    <source>
        <dbReference type="Proteomes" id="UP001138997"/>
    </source>
</evidence>
<protein>
    <submittedName>
        <fullName evidence="10">Iron ABC transporter permease</fullName>
    </submittedName>
</protein>
<feature type="domain" description="ABC transmembrane type-1" evidence="9">
    <location>
        <begin position="370"/>
        <end position="569"/>
    </location>
</feature>
<keyword evidence="5 8" id="KW-0812">Transmembrane</keyword>
<dbReference type="Gene3D" id="1.10.3720.10">
    <property type="entry name" value="MetI-like"/>
    <property type="match status" value="2"/>
</dbReference>
<evidence type="ECO:0000259" key="9">
    <source>
        <dbReference type="PROSITE" id="PS50928"/>
    </source>
</evidence>
<feature type="transmembrane region" description="Helical" evidence="8">
    <location>
        <begin position="412"/>
        <end position="432"/>
    </location>
</feature>
<dbReference type="SUPFAM" id="SSF161098">
    <property type="entry name" value="MetI-like"/>
    <property type="match status" value="2"/>
</dbReference>
<feature type="transmembrane region" description="Helical" evidence="8">
    <location>
        <begin position="14"/>
        <end position="37"/>
    </location>
</feature>
<comment type="caution">
    <text evidence="10">The sequence shown here is derived from an EMBL/GenBank/DDBJ whole genome shotgun (WGS) entry which is preliminary data.</text>
</comment>
<feature type="transmembrane region" description="Helical" evidence="8">
    <location>
        <begin position="369"/>
        <end position="391"/>
    </location>
</feature>
<feature type="transmembrane region" description="Helical" evidence="8">
    <location>
        <begin position="199"/>
        <end position="218"/>
    </location>
</feature>
<dbReference type="PROSITE" id="PS50928">
    <property type="entry name" value="ABC_TM1"/>
    <property type="match status" value="2"/>
</dbReference>
<dbReference type="PANTHER" id="PTHR43357:SF3">
    <property type="entry name" value="FE(3+)-TRANSPORT SYSTEM PERMEASE PROTEIN FBPB 2"/>
    <property type="match status" value="1"/>
</dbReference>
<evidence type="ECO:0000256" key="5">
    <source>
        <dbReference type="ARBA" id="ARBA00022692"/>
    </source>
</evidence>
<dbReference type="InterPro" id="IPR000515">
    <property type="entry name" value="MetI-like"/>
</dbReference>
<feature type="transmembrane region" description="Helical" evidence="8">
    <location>
        <begin position="444"/>
        <end position="464"/>
    </location>
</feature>
<feature type="transmembrane region" description="Helical" evidence="8">
    <location>
        <begin position="104"/>
        <end position="121"/>
    </location>
</feature>
<name>A0A9X1NCK3_9ACTN</name>
<evidence type="ECO:0000256" key="6">
    <source>
        <dbReference type="ARBA" id="ARBA00022989"/>
    </source>
</evidence>
<keyword evidence="6 8" id="KW-1133">Transmembrane helix</keyword>
<proteinExistence type="inferred from homology"/>
<dbReference type="PANTHER" id="PTHR43357">
    <property type="entry name" value="INNER MEMBRANE ABC TRANSPORTER PERMEASE PROTEIN YDCV"/>
    <property type="match status" value="1"/>
</dbReference>
<dbReference type="RefSeq" id="WP_231440398.1">
    <property type="nucleotide sequence ID" value="NZ_JAJOMB010000004.1"/>
</dbReference>
<reference evidence="10" key="1">
    <citation type="submission" date="2021-11" db="EMBL/GenBank/DDBJ databases">
        <title>Streptomyces corallinus and Kineosporia corallina sp. nov., two new coral-derived marine actinobacteria.</title>
        <authorList>
            <person name="Buangrab K."/>
            <person name="Sutthacheep M."/>
            <person name="Yeemin T."/>
            <person name="Harunari E."/>
            <person name="Igarashi Y."/>
            <person name="Sripreechasak P."/>
            <person name="Kanchanasin P."/>
            <person name="Tanasupawat S."/>
            <person name="Phongsopitanun W."/>
        </authorList>
    </citation>
    <scope>NUCLEOTIDE SEQUENCE</scope>
    <source>
        <strain evidence="10">JCM 31032</strain>
    </source>
</reference>
<feature type="transmembrane region" description="Helical" evidence="8">
    <location>
        <begin position="494"/>
        <end position="515"/>
    </location>
</feature>
<feature type="transmembrane region" description="Helical" evidence="8">
    <location>
        <begin position="550"/>
        <end position="569"/>
    </location>
</feature>